<protein>
    <recommendedName>
        <fullName evidence="1">F-box domain-containing protein</fullName>
    </recommendedName>
</protein>
<dbReference type="InterPro" id="IPR001810">
    <property type="entry name" value="F-box_dom"/>
</dbReference>
<dbReference type="NCBIfam" id="TIGR01640">
    <property type="entry name" value="F_box_assoc_1"/>
    <property type="match status" value="1"/>
</dbReference>
<dbReference type="EMBL" id="BKCJ010003128">
    <property type="protein sequence ID" value="GEU53148.1"/>
    <property type="molecule type" value="Genomic_DNA"/>
</dbReference>
<dbReference type="SUPFAM" id="SSF81383">
    <property type="entry name" value="F-box domain"/>
    <property type="match status" value="1"/>
</dbReference>
<name>A0A6L2KUL5_TANCI</name>
<dbReference type="PANTHER" id="PTHR35546">
    <property type="entry name" value="F-BOX PROTEIN INTERACTION DOMAIN PROTEIN-RELATED"/>
    <property type="match status" value="1"/>
</dbReference>
<reference evidence="2" key="1">
    <citation type="journal article" date="2019" name="Sci. Rep.">
        <title>Draft genome of Tanacetum cinerariifolium, the natural source of mosquito coil.</title>
        <authorList>
            <person name="Yamashiro T."/>
            <person name="Shiraishi A."/>
            <person name="Satake H."/>
            <person name="Nakayama K."/>
        </authorList>
    </citation>
    <scope>NUCLEOTIDE SEQUENCE</scope>
</reference>
<dbReference type="InterPro" id="IPR055290">
    <property type="entry name" value="At3g26010-like"/>
</dbReference>
<dbReference type="Pfam" id="PF00646">
    <property type="entry name" value="F-box"/>
    <property type="match status" value="1"/>
</dbReference>
<comment type="caution">
    <text evidence="2">The sequence shown here is derived from an EMBL/GenBank/DDBJ whole genome shotgun (WGS) entry which is preliminary data.</text>
</comment>
<evidence type="ECO:0000313" key="2">
    <source>
        <dbReference type="EMBL" id="GEU53148.1"/>
    </source>
</evidence>
<gene>
    <name evidence="2" type="ORF">Tci_025126</name>
</gene>
<feature type="domain" description="F-box" evidence="1">
    <location>
        <begin position="46"/>
        <end position="79"/>
    </location>
</feature>
<dbReference type="AlphaFoldDB" id="A0A6L2KUL5"/>
<dbReference type="InterPro" id="IPR017451">
    <property type="entry name" value="F-box-assoc_interact_dom"/>
</dbReference>
<sequence>MQMINLAMTSKRRKNNKPVRLSFAETPSIPINIEPSSADKVASNVDLLMDILSRLPTRLLVRSMCVSQEWTTLIRNPTFQKLRNPNPEPPSGLFIAVSKNEYAKCEFVPYDIGNPVKPPPLTPNFDPEANIFFIRNAVNGLFLCTGLRGKDYVYNPTINQFSKLPIRDTDSYLLGMSIAFDPSISPHYKIAYVYFLEERIFEIRVYSSETHTCKTACIVNLDYDISNTPIKMEFKGGVYWNNAVHWISDHRFVLYFNFDRELIHKISTPSVRKNLNYIFESRGHFLDVEMSDPVDSTLKIHELKRDYSEWFVKYIVNLKELGWSFPRLFRRGSPVALQTAVLDLVLGEKDDDSFLVLEIPWTVVRYNLVSKTFHKLHDFTTYPNCSRPMKGQSPILRWPLAYQFREFIFSL</sequence>
<accession>A0A6L2KUL5</accession>
<proteinExistence type="predicted"/>
<evidence type="ECO:0000259" key="1">
    <source>
        <dbReference type="Pfam" id="PF00646"/>
    </source>
</evidence>
<dbReference type="PANTHER" id="PTHR35546:SF130">
    <property type="entry name" value="EXPRESSED PROTEIN"/>
    <property type="match status" value="1"/>
</dbReference>
<dbReference type="InterPro" id="IPR036047">
    <property type="entry name" value="F-box-like_dom_sf"/>
</dbReference>
<organism evidence="2">
    <name type="scientific">Tanacetum cinerariifolium</name>
    <name type="common">Dalmatian daisy</name>
    <name type="synonym">Chrysanthemum cinerariifolium</name>
    <dbReference type="NCBI Taxonomy" id="118510"/>
    <lineage>
        <taxon>Eukaryota</taxon>
        <taxon>Viridiplantae</taxon>
        <taxon>Streptophyta</taxon>
        <taxon>Embryophyta</taxon>
        <taxon>Tracheophyta</taxon>
        <taxon>Spermatophyta</taxon>
        <taxon>Magnoliopsida</taxon>
        <taxon>eudicotyledons</taxon>
        <taxon>Gunneridae</taxon>
        <taxon>Pentapetalae</taxon>
        <taxon>asterids</taxon>
        <taxon>campanulids</taxon>
        <taxon>Asterales</taxon>
        <taxon>Asteraceae</taxon>
        <taxon>Asteroideae</taxon>
        <taxon>Anthemideae</taxon>
        <taxon>Anthemidinae</taxon>
        <taxon>Tanacetum</taxon>
    </lineage>
</organism>